<feature type="transmembrane region" description="Helical" evidence="7">
    <location>
        <begin position="265"/>
        <end position="286"/>
    </location>
</feature>
<evidence type="ECO:0000256" key="1">
    <source>
        <dbReference type="ARBA" id="ARBA00004141"/>
    </source>
</evidence>
<feature type="chain" id="PRO_5017971256" description="Chloride channel CLIC-like protein 1" evidence="8">
    <location>
        <begin position="20"/>
        <end position="361"/>
    </location>
</feature>
<protein>
    <recommendedName>
        <fullName evidence="3">Chloride channel CLIC-like protein 1</fullName>
    </recommendedName>
</protein>
<evidence type="ECO:0000313" key="9">
    <source>
        <dbReference type="EMBL" id="VDK74599.1"/>
    </source>
</evidence>
<evidence type="ECO:0000256" key="6">
    <source>
        <dbReference type="ARBA" id="ARBA00023136"/>
    </source>
</evidence>
<proteinExistence type="inferred from homology"/>
<keyword evidence="5 7" id="KW-1133">Transmembrane helix</keyword>
<keyword evidence="6 7" id="KW-0472">Membrane</keyword>
<dbReference type="InterPro" id="IPR009231">
    <property type="entry name" value="Chloride_chnl_CLIC-like"/>
</dbReference>
<dbReference type="GO" id="GO:0005783">
    <property type="term" value="C:endoplasmic reticulum"/>
    <property type="evidence" value="ECO:0007669"/>
    <property type="project" value="TreeGrafter"/>
</dbReference>
<evidence type="ECO:0000313" key="10">
    <source>
        <dbReference type="Proteomes" id="UP000277928"/>
    </source>
</evidence>
<keyword evidence="8" id="KW-0732">Signal</keyword>
<organism evidence="9 10">
    <name type="scientific">Litomosoides sigmodontis</name>
    <name type="common">Filarial nematode worm</name>
    <dbReference type="NCBI Taxonomy" id="42156"/>
    <lineage>
        <taxon>Eukaryota</taxon>
        <taxon>Metazoa</taxon>
        <taxon>Ecdysozoa</taxon>
        <taxon>Nematoda</taxon>
        <taxon>Chromadorea</taxon>
        <taxon>Rhabditida</taxon>
        <taxon>Spirurina</taxon>
        <taxon>Spiruromorpha</taxon>
        <taxon>Filarioidea</taxon>
        <taxon>Onchocercidae</taxon>
        <taxon>Litomosoides</taxon>
    </lineage>
</organism>
<sequence>MIMLLLIMICGDLLLGCSGENIDLDLHVDRENWLDPNDPFASPLSCTKNTLDELAICQENLTRCLKTQGYVENVRDSTLKHIVRNFLYRMDVDIDKTRRVERVVEVYLNADKLAVLKKYLNSKDETITAREQVREVLEEMIVPKRYEEASFMKRAFSMVMTLLPLLNTVTNIAARMSRAEKSLTEKCKADSFFSTALNMVSGLFIFKGENECEQHYKDLYVDPIYEIAPLDVICEVLSNFIFTSLGVFGRHLNIFLNEFFRDSPFHFIVMKIITFFFLVVAFLFWLGGYRIRTFFTTIEPTDVSHTTPRMIQTSDYLLGEGRQKIETSKSSITLSTLPIGLQRTCNKGSSKIRNRSLSVSR</sequence>
<accession>A0A3P6SU46</accession>
<name>A0A3P6SU46_LITSI</name>
<dbReference type="OMA" id="ECEQHYK"/>
<comment type="similarity">
    <text evidence="2">Belongs to the chloride channel MCLC family.</text>
</comment>
<evidence type="ECO:0000256" key="8">
    <source>
        <dbReference type="SAM" id="SignalP"/>
    </source>
</evidence>
<dbReference type="GO" id="GO:0005254">
    <property type="term" value="F:chloride channel activity"/>
    <property type="evidence" value="ECO:0007669"/>
    <property type="project" value="TreeGrafter"/>
</dbReference>
<dbReference type="GO" id="GO:0016020">
    <property type="term" value="C:membrane"/>
    <property type="evidence" value="ECO:0007669"/>
    <property type="project" value="UniProtKB-SubCell"/>
</dbReference>
<dbReference type="AlphaFoldDB" id="A0A3P6SU46"/>
<keyword evidence="10" id="KW-1185">Reference proteome</keyword>
<dbReference type="STRING" id="42156.A0A3P6SU46"/>
<feature type="signal peptide" evidence="8">
    <location>
        <begin position="1"/>
        <end position="19"/>
    </location>
</feature>
<evidence type="ECO:0000256" key="7">
    <source>
        <dbReference type="SAM" id="Phobius"/>
    </source>
</evidence>
<reference evidence="9 10" key="1">
    <citation type="submission" date="2018-08" db="EMBL/GenBank/DDBJ databases">
        <authorList>
            <person name="Laetsch R D."/>
            <person name="Stevens L."/>
            <person name="Kumar S."/>
            <person name="Blaxter L. M."/>
        </authorList>
    </citation>
    <scope>NUCLEOTIDE SEQUENCE [LARGE SCALE GENOMIC DNA]</scope>
</reference>
<gene>
    <name evidence="9" type="ORF">NLS_LOCUS2536</name>
</gene>
<evidence type="ECO:0000256" key="2">
    <source>
        <dbReference type="ARBA" id="ARBA00005944"/>
    </source>
</evidence>
<comment type="subcellular location">
    <subcellularLocation>
        <location evidence="1">Membrane</location>
        <topology evidence="1">Multi-pass membrane protein</topology>
    </subcellularLocation>
</comment>
<evidence type="ECO:0000256" key="5">
    <source>
        <dbReference type="ARBA" id="ARBA00022989"/>
    </source>
</evidence>
<dbReference type="PANTHER" id="PTHR34093">
    <property type="entry name" value="CHLORIDE CHANNEL CLIC-LIKE PROTEIN 1"/>
    <property type="match status" value="1"/>
</dbReference>
<dbReference type="OrthoDB" id="5837276at2759"/>
<keyword evidence="4 7" id="KW-0812">Transmembrane</keyword>
<dbReference type="PANTHER" id="PTHR34093:SF1">
    <property type="entry name" value="CHLORIDE CHANNEL CLIC-LIKE PROTEIN 1"/>
    <property type="match status" value="1"/>
</dbReference>
<dbReference type="EMBL" id="UYRX01000117">
    <property type="protein sequence ID" value="VDK74599.1"/>
    <property type="molecule type" value="Genomic_DNA"/>
</dbReference>
<evidence type="ECO:0000256" key="3">
    <source>
        <dbReference type="ARBA" id="ARBA00015571"/>
    </source>
</evidence>
<dbReference type="Proteomes" id="UP000277928">
    <property type="component" value="Unassembled WGS sequence"/>
</dbReference>
<evidence type="ECO:0000256" key="4">
    <source>
        <dbReference type="ARBA" id="ARBA00022692"/>
    </source>
</evidence>